<feature type="binding site" evidence="6">
    <location>
        <position position="26"/>
    </location>
    <ligand>
        <name>Ca(2+)</name>
        <dbReference type="ChEBI" id="CHEBI:29108"/>
        <label>1</label>
    </ligand>
</feature>
<dbReference type="SUPFAM" id="SSF47874">
    <property type="entry name" value="Annexin"/>
    <property type="match status" value="1"/>
</dbReference>
<dbReference type="GO" id="GO:0005737">
    <property type="term" value="C:cytoplasm"/>
    <property type="evidence" value="ECO:0000318"/>
    <property type="project" value="GO_Central"/>
</dbReference>
<evidence type="ECO:0000256" key="6">
    <source>
        <dbReference type="PIRSR" id="PIRSR609118-1"/>
    </source>
</evidence>
<dbReference type="InterPro" id="IPR009118">
    <property type="entry name" value="AnnexinD_plant"/>
</dbReference>
<dbReference type="InterPro" id="IPR037104">
    <property type="entry name" value="Annexin_sf"/>
</dbReference>
<evidence type="ECO:0000256" key="3">
    <source>
        <dbReference type="ARBA" id="ARBA00022837"/>
    </source>
</evidence>
<sequence length="316" mass="36067">MSTITVPHPPPSATDDSEKLREAFEGWGSDKKTIISILGHRNASQRKLIREAYAEIYKEDLCKRLEYELIRHFERAMLLWALDPAERDAVLANGALRKGETCDRVVLEIACARSAEELLMVRRAYHERFKRSLEEDIASHTTGDIRKLLVAMVSSYRYEGPEVNASLASKEAQALNDAIQSNCFNDEEVIRILSSRSKHQLNATLNKYKDYFGTHIIKNLKSSPEDKFIPAIRIMIRCIYSPQKYFEKVIRHAIVGLGTDEEMLTRAIITRAEVDLREIKEAYQKRNSKSLEKAVADDTSGDYKDFLLTLLGAENL</sequence>
<dbReference type="OMA" id="LQGNRDP"/>
<dbReference type="GO" id="GO:0009414">
    <property type="term" value="P:response to water deprivation"/>
    <property type="evidence" value="ECO:0000318"/>
    <property type="project" value="GO_Central"/>
</dbReference>
<feature type="binding site" evidence="6">
    <location>
        <position position="298"/>
    </location>
    <ligand>
        <name>Ca(2+)</name>
        <dbReference type="ChEBI" id="CHEBI:29108"/>
        <label>3</label>
    </ligand>
</feature>
<feature type="binding site" evidence="6">
    <location>
        <position position="296"/>
    </location>
    <ligand>
        <name>Ca(2+)</name>
        <dbReference type="ChEBI" id="CHEBI:29108"/>
        <label>1</label>
    </ligand>
</feature>
<keyword evidence="5 7" id="KW-0111">Calcium/phospholipid-binding</keyword>
<evidence type="ECO:0000256" key="2">
    <source>
        <dbReference type="ARBA" id="ARBA00022737"/>
    </source>
</evidence>
<dbReference type="KEGG" id="atr:18429826"/>
<evidence type="ECO:0000256" key="4">
    <source>
        <dbReference type="ARBA" id="ARBA00023216"/>
    </source>
</evidence>
<dbReference type="Proteomes" id="UP000017836">
    <property type="component" value="Unassembled WGS sequence"/>
</dbReference>
<dbReference type="FunFam" id="1.10.220.10:FF:000001">
    <property type="entry name" value="Annexin"/>
    <property type="match status" value="1"/>
</dbReference>
<dbReference type="GO" id="GO:0009409">
    <property type="term" value="P:response to cold"/>
    <property type="evidence" value="ECO:0000318"/>
    <property type="project" value="GO_Central"/>
</dbReference>
<gene>
    <name evidence="8" type="ORF">AMTR_s00097p00076000</name>
</gene>
<evidence type="ECO:0000313" key="9">
    <source>
        <dbReference type="Proteomes" id="UP000017836"/>
    </source>
</evidence>
<dbReference type="PANTHER" id="PTHR10502:SF104">
    <property type="entry name" value="ANNEXIN D1"/>
    <property type="match status" value="1"/>
</dbReference>
<dbReference type="eggNOG" id="KOG0819">
    <property type="taxonomic scope" value="Eukaryota"/>
</dbReference>
<dbReference type="Gramene" id="ERN01734">
    <property type="protein sequence ID" value="ERN01734"/>
    <property type="gene ID" value="AMTR_s00097p00076000"/>
</dbReference>
<feature type="binding site" evidence="6">
    <location>
        <position position="24"/>
    </location>
    <ligand>
        <name>Ca(2+)</name>
        <dbReference type="ChEBI" id="CHEBI:29108"/>
        <label>1</label>
    </ligand>
</feature>
<accession>W1P285</accession>
<dbReference type="PANTHER" id="PTHR10502">
    <property type="entry name" value="ANNEXIN"/>
    <property type="match status" value="1"/>
</dbReference>
<dbReference type="STRING" id="13333.W1P285"/>
<feature type="binding site" evidence="6">
    <location>
        <position position="258"/>
    </location>
    <ligand>
        <name>Ca(2+)</name>
        <dbReference type="ChEBI" id="CHEBI:29108"/>
        <label>1</label>
    </ligand>
</feature>
<dbReference type="GO" id="GO:0005886">
    <property type="term" value="C:plasma membrane"/>
    <property type="evidence" value="ECO:0000318"/>
    <property type="project" value="GO_Central"/>
</dbReference>
<comment type="domain">
    <text evidence="7">A pair of annexin repeats may form one binding site for calcium and phospholipid.</text>
</comment>
<dbReference type="FunFam" id="1.10.220.10:FF:000009">
    <property type="entry name" value="Annexin"/>
    <property type="match status" value="1"/>
</dbReference>
<feature type="binding site" evidence="6">
    <location>
        <position position="254"/>
    </location>
    <ligand>
        <name>Ca(2+)</name>
        <dbReference type="ChEBI" id="CHEBI:29108"/>
        <label>1</label>
    </ligand>
</feature>
<organism evidence="8 9">
    <name type="scientific">Amborella trichopoda</name>
    <dbReference type="NCBI Taxonomy" id="13333"/>
    <lineage>
        <taxon>Eukaryota</taxon>
        <taxon>Viridiplantae</taxon>
        <taxon>Streptophyta</taxon>
        <taxon>Embryophyta</taxon>
        <taxon>Tracheophyta</taxon>
        <taxon>Spermatophyta</taxon>
        <taxon>Magnoliopsida</taxon>
        <taxon>Amborellales</taxon>
        <taxon>Amborellaceae</taxon>
        <taxon>Amborella</taxon>
    </lineage>
</organism>
<dbReference type="PROSITE" id="PS51897">
    <property type="entry name" value="ANNEXIN_2"/>
    <property type="match status" value="4"/>
</dbReference>
<feature type="binding site" evidence="6">
    <location>
        <position position="68"/>
    </location>
    <ligand>
        <name>Ca(2+)</name>
        <dbReference type="ChEBI" id="CHEBI:29108"/>
        <label>1</label>
    </ligand>
</feature>
<evidence type="ECO:0000256" key="5">
    <source>
        <dbReference type="ARBA" id="ARBA00023302"/>
    </source>
</evidence>
<dbReference type="EMBL" id="KI394743">
    <property type="protein sequence ID" value="ERN01734.1"/>
    <property type="molecule type" value="Genomic_DNA"/>
</dbReference>
<dbReference type="FunFam" id="1.10.220.10:FF:000006">
    <property type="entry name" value="Annexin"/>
    <property type="match status" value="1"/>
</dbReference>
<dbReference type="SMART" id="SM00335">
    <property type="entry name" value="ANX"/>
    <property type="match status" value="4"/>
</dbReference>
<evidence type="ECO:0000313" key="8">
    <source>
        <dbReference type="EMBL" id="ERN01734.1"/>
    </source>
</evidence>
<dbReference type="GO" id="GO:0001786">
    <property type="term" value="F:phosphatidylserine binding"/>
    <property type="evidence" value="ECO:0000318"/>
    <property type="project" value="GO_Central"/>
</dbReference>
<dbReference type="Pfam" id="PF00191">
    <property type="entry name" value="Annexin"/>
    <property type="match status" value="4"/>
</dbReference>
<dbReference type="PRINTS" id="PR01814">
    <property type="entry name" value="ANNEXINPLANT"/>
</dbReference>
<dbReference type="GO" id="GO:0005544">
    <property type="term" value="F:calcium-dependent phospholipid binding"/>
    <property type="evidence" value="ECO:0000318"/>
    <property type="project" value="GO_Central"/>
</dbReference>
<dbReference type="FunFam" id="1.10.220.10:FF:000008">
    <property type="entry name" value="Annexin"/>
    <property type="match status" value="1"/>
</dbReference>
<dbReference type="InterPro" id="IPR018252">
    <property type="entry name" value="Annexin_repeat_CS"/>
</dbReference>
<keyword evidence="4 7" id="KW-0041">Annexin</keyword>
<feature type="binding site" evidence="6">
    <location>
        <position position="299"/>
    </location>
    <ligand>
        <name>Ca(2+)</name>
        <dbReference type="ChEBI" id="CHEBI:29108"/>
        <label>1</label>
    </ligand>
</feature>
<reference evidence="9" key="1">
    <citation type="journal article" date="2013" name="Science">
        <title>The Amborella genome and the evolution of flowering plants.</title>
        <authorList>
            <consortium name="Amborella Genome Project"/>
        </authorList>
    </citation>
    <scope>NUCLEOTIDE SEQUENCE [LARGE SCALE GENOMIC DNA]</scope>
</reference>
<feature type="binding site" evidence="6">
    <location>
        <position position="28"/>
    </location>
    <ligand>
        <name>Ca(2+)</name>
        <dbReference type="ChEBI" id="CHEBI:29108"/>
        <label>1</label>
    </ligand>
</feature>
<dbReference type="HOGENOM" id="CLU_025300_0_1_1"/>
<comment type="similarity">
    <text evidence="7">Belongs to the annexin family.</text>
</comment>
<dbReference type="GO" id="GO:0009651">
    <property type="term" value="P:response to salt stress"/>
    <property type="evidence" value="ECO:0000318"/>
    <property type="project" value="GO_Central"/>
</dbReference>
<dbReference type="InterPro" id="IPR001464">
    <property type="entry name" value="Annexin"/>
</dbReference>
<dbReference type="GO" id="GO:0005509">
    <property type="term" value="F:calcium ion binding"/>
    <property type="evidence" value="ECO:0007669"/>
    <property type="project" value="InterPro"/>
</dbReference>
<proteinExistence type="inferred from homology"/>
<evidence type="ECO:0000256" key="1">
    <source>
        <dbReference type="ARBA" id="ARBA00022723"/>
    </source>
</evidence>
<name>W1P285_AMBTC</name>
<keyword evidence="3 6" id="KW-0106">Calcium</keyword>
<dbReference type="PRINTS" id="PR00196">
    <property type="entry name" value="ANNEXIN"/>
</dbReference>
<protein>
    <recommendedName>
        <fullName evidence="7">Annexin</fullName>
    </recommendedName>
</protein>
<dbReference type="OrthoDB" id="37886at2759"/>
<dbReference type="PROSITE" id="PS00223">
    <property type="entry name" value="ANNEXIN_1"/>
    <property type="match status" value="1"/>
</dbReference>
<dbReference type="GO" id="GO:0009408">
    <property type="term" value="P:response to heat"/>
    <property type="evidence" value="ECO:0000318"/>
    <property type="project" value="GO_Central"/>
</dbReference>
<dbReference type="Gene3D" id="1.10.220.10">
    <property type="entry name" value="Annexin"/>
    <property type="match status" value="4"/>
</dbReference>
<keyword evidence="2 7" id="KW-0677">Repeat</keyword>
<evidence type="ECO:0000256" key="7">
    <source>
        <dbReference type="RuleBase" id="RU003540"/>
    </source>
</evidence>
<keyword evidence="1 6" id="KW-0479">Metal-binding</keyword>
<dbReference type="InterPro" id="IPR018502">
    <property type="entry name" value="Annexin_repeat"/>
</dbReference>
<dbReference type="AlphaFoldDB" id="W1P285"/>
<keyword evidence="9" id="KW-1185">Reference proteome</keyword>